<evidence type="ECO:0000313" key="1">
    <source>
        <dbReference type="EMBL" id="MEF7612869.1"/>
    </source>
</evidence>
<proteinExistence type="predicted"/>
<evidence type="ECO:0000313" key="2">
    <source>
        <dbReference type="Proteomes" id="UP001336250"/>
    </source>
</evidence>
<reference evidence="1 2" key="1">
    <citation type="submission" date="2024-02" db="EMBL/GenBank/DDBJ databases">
        <title>Genome sequence of Aquincola sp. MAHUQ-54.</title>
        <authorList>
            <person name="Huq M.A."/>
        </authorList>
    </citation>
    <scope>NUCLEOTIDE SEQUENCE [LARGE SCALE GENOMIC DNA]</scope>
    <source>
        <strain evidence="1 2">MAHUQ-54</strain>
    </source>
</reference>
<dbReference type="Proteomes" id="UP001336250">
    <property type="component" value="Unassembled WGS sequence"/>
</dbReference>
<dbReference type="Pfam" id="PF06996">
    <property type="entry name" value="T6SS_TssG"/>
    <property type="match status" value="1"/>
</dbReference>
<name>A0AAW9QAZ4_9BURK</name>
<organism evidence="1 2">
    <name type="scientific">Aquincola agrisoli</name>
    <dbReference type="NCBI Taxonomy" id="3119538"/>
    <lineage>
        <taxon>Bacteria</taxon>
        <taxon>Pseudomonadati</taxon>
        <taxon>Pseudomonadota</taxon>
        <taxon>Betaproteobacteria</taxon>
        <taxon>Burkholderiales</taxon>
        <taxon>Sphaerotilaceae</taxon>
        <taxon>Aquincola</taxon>
    </lineage>
</organism>
<dbReference type="EMBL" id="JAZIBG010000009">
    <property type="protein sequence ID" value="MEF7612869.1"/>
    <property type="molecule type" value="Genomic_DNA"/>
</dbReference>
<comment type="caution">
    <text evidence="1">The sequence shown here is derived from an EMBL/GenBank/DDBJ whole genome shotgun (WGS) entry which is preliminary data.</text>
</comment>
<gene>
    <name evidence="1" type="primary">tssG</name>
    <name evidence="1" type="ORF">V4F39_03030</name>
</gene>
<sequence length="360" mass="37963">MSSPAAVPFWRYNFFQLMRLIEGRLQPPGQAGLAGRLSLAPLRVLPEPALRFPAAEVSAYDPAGASPSQPARMRVTFGGLYGVQSPLPGYFLDDIARGAPGADALAGFLDIFNHRLNLLHYEAWKKYRYPQRFEPGGRDRLSRSLLGLAGLALDGAQAGTPLPPAHLLAYLGPFSQRSRSAEGLRGVVAQRLGGTAVHIEQWVPRWIELAQPLPLRRAGGAAGAPCIGDDAVLGRRMPDRAGKVRIVVGPLAADGVAACLPGGRDFDDVVALARLYLGRTVDFDLCVLLSTAGLPPAALRRGGPRLGWTSALRGPLPGRLRITVHDCGSRAGPRAPLDPVAPLSLPAPLLSGASGGPPPG</sequence>
<accession>A0AAW9QAZ4</accession>
<protein>
    <submittedName>
        <fullName evidence="1">Type VI secretion system baseplate subunit TssG</fullName>
    </submittedName>
</protein>
<dbReference type="PANTHER" id="PTHR35564">
    <property type="match status" value="1"/>
</dbReference>
<dbReference type="PANTHER" id="PTHR35564:SF3">
    <property type="entry name" value="TYPE VI SECRETION SYSTEM BASEPLATE SUBUNIT TSSG"/>
    <property type="match status" value="1"/>
</dbReference>
<keyword evidence="2" id="KW-1185">Reference proteome</keyword>
<dbReference type="NCBIfam" id="TIGR03347">
    <property type="entry name" value="VI_chp_1"/>
    <property type="match status" value="1"/>
</dbReference>
<dbReference type="AlphaFoldDB" id="A0AAW9QAZ4"/>
<dbReference type="RefSeq" id="WP_332287764.1">
    <property type="nucleotide sequence ID" value="NZ_JAZIBG010000009.1"/>
</dbReference>
<dbReference type="InterPro" id="IPR010732">
    <property type="entry name" value="T6SS_TssG-like"/>
</dbReference>